<dbReference type="Proteomes" id="UP001220324">
    <property type="component" value="Unassembled WGS sequence"/>
</dbReference>
<dbReference type="GO" id="GO:0016491">
    <property type="term" value="F:oxidoreductase activity"/>
    <property type="evidence" value="ECO:0007669"/>
    <property type="project" value="UniProtKB-KW"/>
</dbReference>
<keyword evidence="1" id="KW-0521">NADP</keyword>
<accession>A0AAD6D1G0</accession>
<gene>
    <name evidence="5" type="ORF">N7494_004209</name>
</gene>
<dbReference type="PANTHER" id="PTHR43364:SF9">
    <property type="entry name" value="OXIDOREDUCTASE"/>
    <property type="match status" value="1"/>
</dbReference>
<dbReference type="InterPro" id="IPR023210">
    <property type="entry name" value="NADP_OxRdtase_dom"/>
</dbReference>
<evidence type="ECO:0000313" key="6">
    <source>
        <dbReference type="Proteomes" id="UP001220324"/>
    </source>
</evidence>
<evidence type="ECO:0000256" key="1">
    <source>
        <dbReference type="ARBA" id="ARBA00022857"/>
    </source>
</evidence>
<dbReference type="EMBL" id="JAQIZZ010000003">
    <property type="protein sequence ID" value="KAJ5546624.1"/>
    <property type="molecule type" value="Genomic_DNA"/>
</dbReference>
<dbReference type="InterPro" id="IPR036812">
    <property type="entry name" value="NAD(P)_OxRdtase_dom_sf"/>
</dbReference>
<keyword evidence="2" id="KW-0560">Oxidoreductase</keyword>
<dbReference type="FunFam" id="3.20.20.100:FF:000004">
    <property type="entry name" value="Oxidoreductase, aldo/keto reductase"/>
    <property type="match status" value="1"/>
</dbReference>
<name>A0AAD6D1G0_9EURO</name>
<dbReference type="PANTHER" id="PTHR43364">
    <property type="entry name" value="NADH-SPECIFIC METHYLGLYOXAL REDUCTASE-RELATED"/>
    <property type="match status" value="1"/>
</dbReference>
<dbReference type="Pfam" id="PF00248">
    <property type="entry name" value="Aldo_ket_red"/>
    <property type="match status" value="1"/>
</dbReference>
<dbReference type="InterPro" id="IPR050523">
    <property type="entry name" value="AKR_Detox_Biosynth"/>
</dbReference>
<protein>
    <recommendedName>
        <fullName evidence="4">NADP-dependent oxidoreductase domain-containing protein</fullName>
    </recommendedName>
</protein>
<evidence type="ECO:0000259" key="4">
    <source>
        <dbReference type="Pfam" id="PF00248"/>
    </source>
</evidence>
<dbReference type="CDD" id="cd19079">
    <property type="entry name" value="AKR_EcYajO-like"/>
    <property type="match status" value="1"/>
</dbReference>
<keyword evidence="6" id="KW-1185">Reference proteome</keyword>
<evidence type="ECO:0000256" key="3">
    <source>
        <dbReference type="ARBA" id="ARBA00038157"/>
    </source>
</evidence>
<evidence type="ECO:0000313" key="5">
    <source>
        <dbReference type="EMBL" id="KAJ5546624.1"/>
    </source>
</evidence>
<organism evidence="5 6">
    <name type="scientific">Penicillium frequentans</name>
    <dbReference type="NCBI Taxonomy" id="3151616"/>
    <lineage>
        <taxon>Eukaryota</taxon>
        <taxon>Fungi</taxon>
        <taxon>Dikarya</taxon>
        <taxon>Ascomycota</taxon>
        <taxon>Pezizomycotina</taxon>
        <taxon>Eurotiomycetes</taxon>
        <taxon>Eurotiomycetidae</taxon>
        <taxon>Eurotiales</taxon>
        <taxon>Aspergillaceae</taxon>
        <taxon>Penicillium</taxon>
    </lineage>
</organism>
<dbReference type="SUPFAM" id="SSF51430">
    <property type="entry name" value="NAD(P)-linked oxidoreductase"/>
    <property type="match status" value="1"/>
</dbReference>
<sequence>MYGIPLPPSLKESLDSTKVEYCQLGKSGLRVSYPILGALSFGPPQPVAPWLLNEEASLEVLKAAYDCGINTWDTANVYSNGASEEIIGKAIQKFNIPREKVVIMTKCAFHVGEEIDVIGAAFADELNQSKDYVNQGGLTRSAIFHAVDASLARLGTTYIDLLQIQRYDALTPPEETMKALHDLVQAGKVRYLGASSMWATQFAQLQFLAEKNGWTKFISMQNYYNLCYREEEREMIRYCNETGVGLMPWSPLFAGRLARPVGSENSVRSKRPSYHHAGLTEADKTIIGRVQTVAEKKNWNMSHVALAWLKSKGTIPIVGCTSVDKIEDMCELKGKVLTDEEVAYLEEAYEARPVAGHF</sequence>
<reference evidence="5 6" key="1">
    <citation type="journal article" date="2023" name="IMA Fungus">
        <title>Comparative genomic study of the Penicillium genus elucidates a diverse pangenome and 15 lateral gene transfer events.</title>
        <authorList>
            <person name="Petersen C."/>
            <person name="Sorensen T."/>
            <person name="Nielsen M.R."/>
            <person name="Sondergaard T.E."/>
            <person name="Sorensen J.L."/>
            <person name="Fitzpatrick D.A."/>
            <person name="Frisvad J.C."/>
            <person name="Nielsen K.L."/>
        </authorList>
    </citation>
    <scope>NUCLEOTIDE SEQUENCE [LARGE SCALE GENOMIC DNA]</scope>
    <source>
        <strain evidence="5 6">IBT 35679</strain>
    </source>
</reference>
<dbReference type="Gene3D" id="3.20.20.100">
    <property type="entry name" value="NADP-dependent oxidoreductase domain"/>
    <property type="match status" value="1"/>
</dbReference>
<evidence type="ECO:0000256" key="2">
    <source>
        <dbReference type="ARBA" id="ARBA00023002"/>
    </source>
</evidence>
<comment type="similarity">
    <text evidence="3">Belongs to the aldo/keto reductase family. Aldo/keto reductase 2 subfamily.</text>
</comment>
<dbReference type="AlphaFoldDB" id="A0AAD6D1G0"/>
<proteinExistence type="inferred from homology"/>
<feature type="domain" description="NADP-dependent oxidoreductase" evidence="4">
    <location>
        <begin position="36"/>
        <end position="349"/>
    </location>
</feature>
<comment type="caution">
    <text evidence="5">The sequence shown here is derived from an EMBL/GenBank/DDBJ whole genome shotgun (WGS) entry which is preliminary data.</text>
</comment>
<dbReference type="GO" id="GO:0005829">
    <property type="term" value="C:cytosol"/>
    <property type="evidence" value="ECO:0007669"/>
    <property type="project" value="UniProtKB-ARBA"/>
</dbReference>